<dbReference type="InterPro" id="IPR011333">
    <property type="entry name" value="SKP1/BTB/POZ_sf"/>
</dbReference>
<dbReference type="STRING" id="121845.A0A3Q0IWY7"/>
<dbReference type="Pfam" id="PF00651">
    <property type="entry name" value="BTB"/>
    <property type="match status" value="1"/>
</dbReference>
<dbReference type="Gene3D" id="3.30.710.10">
    <property type="entry name" value="Potassium Channel Kv1.1, Chain A"/>
    <property type="match status" value="1"/>
</dbReference>
<protein>
    <submittedName>
        <fullName evidence="7">Rabankyrin-5-like</fullName>
    </submittedName>
</protein>
<keyword evidence="1" id="KW-0880">Kelch repeat</keyword>
<accession>A0A3Q0IWY7</accession>
<evidence type="ECO:0000313" key="7">
    <source>
        <dbReference type="RefSeq" id="XP_026679198.1"/>
    </source>
</evidence>
<dbReference type="InterPro" id="IPR000210">
    <property type="entry name" value="BTB/POZ_dom"/>
</dbReference>
<dbReference type="PaxDb" id="121845-A0A3Q0IWY7"/>
<evidence type="ECO:0000256" key="4">
    <source>
        <dbReference type="SAM" id="Coils"/>
    </source>
</evidence>
<evidence type="ECO:0000256" key="3">
    <source>
        <dbReference type="ARBA" id="ARBA00023203"/>
    </source>
</evidence>
<keyword evidence="4" id="KW-0175">Coiled coil</keyword>
<evidence type="ECO:0000256" key="1">
    <source>
        <dbReference type="ARBA" id="ARBA00022441"/>
    </source>
</evidence>
<feature type="coiled-coil region" evidence="4">
    <location>
        <begin position="6"/>
        <end position="33"/>
    </location>
</feature>
<evidence type="ECO:0000256" key="2">
    <source>
        <dbReference type="ARBA" id="ARBA00022737"/>
    </source>
</evidence>
<sequence length="273" mass="30947">MNKESDHNYEQEVRKLQKHLDLLREEYTKLQIKESDQKDVSSNSWPHDLCKTVSSLYGSTQFSDMTIQLKDEKIPGHQLVFAARNIQLENGVLDWENIAHGIGSAIVKYIYTDQLDLNSEEEVQLQLMRTGHRLKLTALVEKCETSLILSASVQNCVAFYMAAEEVSAVNLKKHASSLISTYWDDLTSEDFKEMSAPLLYSMLKEKTEGSVLHSAVHLHREDVVFLFLVEHSANVSERKISVSQFSPWLGFEPSTSRLKVSALDHSAAEVGNM</sequence>
<dbReference type="PANTHER" id="PTHR24412:SF489">
    <property type="entry name" value="RING FINGER DOMAIN AND KELCH REPEAT-CONTAINING PROTEIN DDB_G0271372"/>
    <property type="match status" value="1"/>
</dbReference>
<keyword evidence="2" id="KW-0677">Repeat</keyword>
<evidence type="ECO:0000259" key="5">
    <source>
        <dbReference type="Pfam" id="PF00651"/>
    </source>
</evidence>
<gene>
    <name evidence="7" type="primary">LOC103508933</name>
</gene>
<proteinExistence type="predicted"/>
<evidence type="ECO:0000313" key="6">
    <source>
        <dbReference type="Proteomes" id="UP000079169"/>
    </source>
</evidence>
<dbReference type="Proteomes" id="UP000079169">
    <property type="component" value="Unplaced"/>
</dbReference>
<name>A0A3Q0IWY7_DIACI</name>
<dbReference type="AlphaFoldDB" id="A0A3Q0IWY7"/>
<reference evidence="7" key="1">
    <citation type="submission" date="2025-08" db="UniProtKB">
        <authorList>
            <consortium name="RefSeq"/>
        </authorList>
    </citation>
    <scope>IDENTIFICATION</scope>
</reference>
<dbReference type="SUPFAM" id="SSF54695">
    <property type="entry name" value="POZ domain"/>
    <property type="match status" value="1"/>
</dbReference>
<dbReference type="GeneID" id="103508933"/>
<keyword evidence="6" id="KW-1185">Reference proteome</keyword>
<dbReference type="KEGG" id="dci:103508933"/>
<dbReference type="RefSeq" id="XP_026679198.1">
    <property type="nucleotide sequence ID" value="XM_026823397.1"/>
</dbReference>
<dbReference type="PANTHER" id="PTHR24412">
    <property type="entry name" value="KELCH PROTEIN"/>
    <property type="match status" value="1"/>
</dbReference>
<keyword evidence="3" id="KW-0009">Actin-binding</keyword>
<feature type="domain" description="BTB" evidence="5">
    <location>
        <begin position="59"/>
        <end position="148"/>
    </location>
</feature>
<organism evidence="6 7">
    <name type="scientific">Diaphorina citri</name>
    <name type="common">Asian citrus psyllid</name>
    <dbReference type="NCBI Taxonomy" id="121845"/>
    <lineage>
        <taxon>Eukaryota</taxon>
        <taxon>Metazoa</taxon>
        <taxon>Ecdysozoa</taxon>
        <taxon>Arthropoda</taxon>
        <taxon>Hexapoda</taxon>
        <taxon>Insecta</taxon>
        <taxon>Pterygota</taxon>
        <taxon>Neoptera</taxon>
        <taxon>Paraneoptera</taxon>
        <taxon>Hemiptera</taxon>
        <taxon>Sternorrhyncha</taxon>
        <taxon>Psylloidea</taxon>
        <taxon>Psyllidae</taxon>
        <taxon>Diaphorininae</taxon>
        <taxon>Diaphorina</taxon>
    </lineage>
</organism>